<sequence length="260" mass="29263">MKTYLAVFTLLLMSLSAQVQAWGEKGHRTVGLLAYAQLSPAAQKKVDALLKHKGFKDIGEASVWADKIREQKLPAYAHTGPWHYVNLPRDAEVFDMSRDCSRPCIVSVLQDMQLQLQDSDKDQQAEALAFVVHLVGDIHQPMHVSFADDKGGNTTKVKIKGDEVSLHYYWDGVVLRGLPRSEQLAARLMAEADNEQRRQWRAAPLKQWLAESYQLTRQVYANQSKVLDAAQLQRDQALALKRLQVAGARLAALLERQLGH</sequence>
<dbReference type="AlphaFoldDB" id="A0A918DN80"/>
<keyword evidence="2" id="KW-0479">Metal-binding</keyword>
<dbReference type="GO" id="GO:0016788">
    <property type="term" value="F:hydrolase activity, acting on ester bonds"/>
    <property type="evidence" value="ECO:0007669"/>
    <property type="project" value="InterPro"/>
</dbReference>
<dbReference type="SUPFAM" id="SSF48537">
    <property type="entry name" value="Phospholipase C/P1 nuclease"/>
    <property type="match status" value="1"/>
</dbReference>
<protein>
    <submittedName>
        <fullName evidence="8">Endonuclease</fullName>
    </submittedName>
</protein>
<evidence type="ECO:0000256" key="4">
    <source>
        <dbReference type="ARBA" id="ARBA00022801"/>
    </source>
</evidence>
<dbReference type="GO" id="GO:0004519">
    <property type="term" value="F:endonuclease activity"/>
    <property type="evidence" value="ECO:0007669"/>
    <property type="project" value="UniProtKB-KW"/>
</dbReference>
<feature type="chain" id="PRO_5037023208" evidence="7">
    <location>
        <begin position="22"/>
        <end position="260"/>
    </location>
</feature>
<keyword evidence="6" id="KW-0325">Glycoprotein</keyword>
<dbReference type="CDD" id="cd11010">
    <property type="entry name" value="S1-P1_nuclease"/>
    <property type="match status" value="1"/>
</dbReference>
<dbReference type="GO" id="GO:0006308">
    <property type="term" value="P:DNA catabolic process"/>
    <property type="evidence" value="ECO:0007669"/>
    <property type="project" value="InterPro"/>
</dbReference>
<dbReference type="Gene3D" id="1.10.575.10">
    <property type="entry name" value="P1 Nuclease"/>
    <property type="match status" value="1"/>
</dbReference>
<dbReference type="EMBL" id="BMLS01000009">
    <property type="protein sequence ID" value="GGO75012.1"/>
    <property type="molecule type" value="Genomic_DNA"/>
</dbReference>
<accession>A0A918DN80</accession>
<evidence type="ECO:0000256" key="2">
    <source>
        <dbReference type="ARBA" id="ARBA00022723"/>
    </source>
</evidence>
<proteinExistence type="predicted"/>
<keyword evidence="1" id="KW-0540">Nuclease</keyword>
<gene>
    <name evidence="8" type="ORF">GCM10010982_39190</name>
</gene>
<evidence type="ECO:0000256" key="5">
    <source>
        <dbReference type="ARBA" id="ARBA00023157"/>
    </source>
</evidence>
<evidence type="ECO:0000313" key="9">
    <source>
        <dbReference type="Proteomes" id="UP000606935"/>
    </source>
</evidence>
<dbReference type="RefSeq" id="WP_188699178.1">
    <property type="nucleotide sequence ID" value="NZ_BMLS01000009.1"/>
</dbReference>
<keyword evidence="7" id="KW-0732">Signal</keyword>
<evidence type="ECO:0000256" key="6">
    <source>
        <dbReference type="ARBA" id="ARBA00023180"/>
    </source>
</evidence>
<feature type="signal peptide" evidence="7">
    <location>
        <begin position="1"/>
        <end position="21"/>
    </location>
</feature>
<dbReference type="Proteomes" id="UP000606935">
    <property type="component" value="Unassembled WGS sequence"/>
</dbReference>
<dbReference type="InterPro" id="IPR008947">
    <property type="entry name" value="PLipase_C/P1_nuclease_dom_sf"/>
</dbReference>
<evidence type="ECO:0000256" key="7">
    <source>
        <dbReference type="SAM" id="SignalP"/>
    </source>
</evidence>
<dbReference type="InterPro" id="IPR003154">
    <property type="entry name" value="S1/P1nuclease"/>
</dbReference>
<dbReference type="PANTHER" id="PTHR33146">
    <property type="entry name" value="ENDONUCLEASE 4"/>
    <property type="match status" value="1"/>
</dbReference>
<keyword evidence="9" id="KW-1185">Reference proteome</keyword>
<evidence type="ECO:0000256" key="3">
    <source>
        <dbReference type="ARBA" id="ARBA00022759"/>
    </source>
</evidence>
<dbReference type="GO" id="GO:0003676">
    <property type="term" value="F:nucleic acid binding"/>
    <property type="evidence" value="ECO:0007669"/>
    <property type="project" value="InterPro"/>
</dbReference>
<name>A0A918DN80_9ALTE</name>
<organism evidence="8 9">
    <name type="scientific">Bowmanella pacifica</name>
    <dbReference type="NCBI Taxonomy" id="502051"/>
    <lineage>
        <taxon>Bacteria</taxon>
        <taxon>Pseudomonadati</taxon>
        <taxon>Pseudomonadota</taxon>
        <taxon>Gammaproteobacteria</taxon>
        <taxon>Alteromonadales</taxon>
        <taxon>Alteromonadaceae</taxon>
        <taxon>Bowmanella</taxon>
    </lineage>
</organism>
<dbReference type="GO" id="GO:0046872">
    <property type="term" value="F:metal ion binding"/>
    <property type="evidence" value="ECO:0007669"/>
    <property type="project" value="UniProtKB-KW"/>
</dbReference>
<reference evidence="8" key="1">
    <citation type="journal article" date="2014" name="Int. J. Syst. Evol. Microbiol.">
        <title>Complete genome sequence of Corynebacterium casei LMG S-19264T (=DSM 44701T), isolated from a smear-ripened cheese.</title>
        <authorList>
            <consortium name="US DOE Joint Genome Institute (JGI-PGF)"/>
            <person name="Walter F."/>
            <person name="Albersmeier A."/>
            <person name="Kalinowski J."/>
            <person name="Ruckert C."/>
        </authorList>
    </citation>
    <scope>NUCLEOTIDE SEQUENCE</scope>
    <source>
        <strain evidence="8">CGMCC 1.7086</strain>
    </source>
</reference>
<dbReference type="Pfam" id="PF02265">
    <property type="entry name" value="S1-P1_nuclease"/>
    <property type="match status" value="1"/>
</dbReference>
<comment type="caution">
    <text evidence="8">The sequence shown here is derived from an EMBL/GenBank/DDBJ whole genome shotgun (WGS) entry which is preliminary data.</text>
</comment>
<keyword evidence="5" id="KW-1015">Disulfide bond</keyword>
<reference evidence="8" key="2">
    <citation type="submission" date="2020-09" db="EMBL/GenBank/DDBJ databases">
        <authorList>
            <person name="Sun Q."/>
            <person name="Zhou Y."/>
        </authorList>
    </citation>
    <scope>NUCLEOTIDE SEQUENCE</scope>
    <source>
        <strain evidence="8">CGMCC 1.7086</strain>
    </source>
</reference>
<keyword evidence="3 8" id="KW-0255">Endonuclease</keyword>
<dbReference type="PANTHER" id="PTHR33146:SF26">
    <property type="entry name" value="ENDONUCLEASE 4"/>
    <property type="match status" value="1"/>
</dbReference>
<keyword evidence="4" id="KW-0378">Hydrolase</keyword>
<evidence type="ECO:0000313" key="8">
    <source>
        <dbReference type="EMBL" id="GGO75012.1"/>
    </source>
</evidence>
<evidence type="ECO:0000256" key="1">
    <source>
        <dbReference type="ARBA" id="ARBA00022722"/>
    </source>
</evidence>